<dbReference type="InterPro" id="IPR000850">
    <property type="entry name" value="Adenylat/UMP-CMP_kin"/>
</dbReference>
<dbReference type="GO" id="GO:0008270">
    <property type="term" value="F:zinc ion binding"/>
    <property type="evidence" value="ECO:0007669"/>
    <property type="project" value="UniProtKB-UniRule"/>
</dbReference>
<comment type="subcellular location">
    <subcellularLocation>
        <location evidence="5 7">Cytoplasm</location>
    </subcellularLocation>
</comment>
<feature type="binding site" evidence="5">
    <location>
        <begin position="38"/>
        <end position="43"/>
    </location>
    <ligand>
        <name>ATP</name>
        <dbReference type="ChEBI" id="CHEBI:30616"/>
    </ligand>
</feature>
<keyword evidence="3 5" id="KW-0547">Nucleotide-binding</keyword>
<sequence>MSQHPSRDAWIYGEDASCELSAEPCDQQYRLVLLGPPGVGKGTQAQLLCNRIGTCHLSTGDLFRACQNIEEPSTAMAAALEAMRRGELVSDELVMSMLRERASCLRCGGGFLLDGIPRTLAQAESLEATLHDLAVDLDAVICYALPLERVVDRLGGRRTCVSCKSVYHVSANPPKDEDTCDHCDEDLMQRDDDHPDAIRVRMQLYTQATQPLMDYYAEQGKLVAVDADGGPEDILERTLDALRDHLSLEAI</sequence>
<feature type="region of interest" description="LID" evidence="5">
    <location>
        <begin position="156"/>
        <end position="193"/>
    </location>
</feature>
<keyword evidence="5" id="KW-0963">Cytoplasm</keyword>
<dbReference type="AlphaFoldDB" id="A0A9X2FFW6"/>
<dbReference type="GO" id="GO:0005524">
    <property type="term" value="F:ATP binding"/>
    <property type="evidence" value="ECO:0007669"/>
    <property type="project" value="UniProtKB-UniRule"/>
</dbReference>
<dbReference type="InterPro" id="IPR007862">
    <property type="entry name" value="Adenylate_kinase_lid-dom"/>
</dbReference>
<keyword evidence="1 5" id="KW-0808">Transferase</keyword>
<dbReference type="PRINTS" id="PR00094">
    <property type="entry name" value="ADENYLTKNASE"/>
</dbReference>
<evidence type="ECO:0000313" key="9">
    <source>
        <dbReference type="EMBL" id="MCO6043441.1"/>
    </source>
</evidence>
<dbReference type="Proteomes" id="UP001155241">
    <property type="component" value="Unassembled WGS sequence"/>
</dbReference>
<evidence type="ECO:0000256" key="1">
    <source>
        <dbReference type="ARBA" id="ARBA00022679"/>
    </source>
</evidence>
<dbReference type="EC" id="2.7.4.3" evidence="5 7"/>
<feature type="binding site" evidence="5">
    <location>
        <position position="157"/>
    </location>
    <ligand>
        <name>ATP</name>
        <dbReference type="ChEBI" id="CHEBI:30616"/>
    </ligand>
</feature>
<dbReference type="Pfam" id="PF05191">
    <property type="entry name" value="ADK_lid"/>
    <property type="match status" value="1"/>
</dbReference>
<comment type="caution">
    <text evidence="9">The sequence shown here is derived from an EMBL/GenBank/DDBJ whole genome shotgun (WGS) entry which is preliminary data.</text>
</comment>
<feature type="binding site" evidence="5">
    <location>
        <position position="180"/>
    </location>
    <ligand>
        <name>Zn(2+)</name>
        <dbReference type="ChEBI" id="CHEBI:29105"/>
        <note>structural</note>
    </ligand>
</feature>
<feature type="binding site" evidence="5">
    <location>
        <position position="201"/>
    </location>
    <ligand>
        <name>AMP</name>
        <dbReference type="ChEBI" id="CHEBI:456215"/>
    </ligand>
</feature>
<feature type="binding site" evidence="5">
    <location>
        <position position="183"/>
    </location>
    <ligand>
        <name>Zn(2+)</name>
        <dbReference type="ChEBI" id="CHEBI:29105"/>
        <note>structural</note>
    </ligand>
</feature>
<comment type="domain">
    <text evidence="5">Consists of three domains, a large central CORE domain and two small peripheral domains, NMPbind and LID, which undergo movements during catalysis. The LID domain closes over the site of phosphoryl transfer upon ATP binding. Assembling and dissambling the active center during each catalytic cycle provides an effective means to prevent ATP hydrolysis. Some bacteria have evolved a zinc-coordinating structure that stabilizes the LID domain.</text>
</comment>
<dbReference type="RefSeq" id="WP_252851548.1">
    <property type="nucleotide sequence ID" value="NZ_JAMXLR010000024.1"/>
</dbReference>
<dbReference type="PANTHER" id="PTHR23359">
    <property type="entry name" value="NUCLEOTIDE KINASE"/>
    <property type="match status" value="1"/>
</dbReference>
<comment type="caution">
    <text evidence="5">Lacks conserved residue(s) required for the propagation of feature annotation.</text>
</comment>
<comment type="function">
    <text evidence="5">Catalyzes the reversible transfer of the terminal phosphate group between ATP and AMP. Plays an important role in cellular energy homeostasis and in adenine nucleotide metabolism.</text>
</comment>
<feature type="binding site" evidence="5">
    <location>
        <begin position="87"/>
        <end position="89"/>
    </location>
    <ligand>
        <name>AMP</name>
        <dbReference type="ChEBI" id="CHEBI:456215"/>
    </ligand>
</feature>
<feature type="binding site" evidence="5">
    <location>
        <position position="163"/>
    </location>
    <ligand>
        <name>Zn(2+)</name>
        <dbReference type="ChEBI" id="CHEBI:29105"/>
        <note>structural</note>
    </ligand>
</feature>
<evidence type="ECO:0000256" key="4">
    <source>
        <dbReference type="ARBA" id="ARBA00022777"/>
    </source>
</evidence>
<feature type="domain" description="Adenylate kinase active site lid" evidence="8">
    <location>
        <begin position="157"/>
        <end position="192"/>
    </location>
</feature>
<comment type="catalytic activity">
    <reaction evidence="5 7">
        <text>AMP + ATP = 2 ADP</text>
        <dbReference type="Rhea" id="RHEA:12973"/>
        <dbReference type="ChEBI" id="CHEBI:30616"/>
        <dbReference type="ChEBI" id="CHEBI:456215"/>
        <dbReference type="ChEBI" id="CHEBI:456216"/>
        <dbReference type="EC" id="2.7.4.3"/>
    </reaction>
</comment>
<feature type="binding site" evidence="5">
    <location>
        <position position="229"/>
    </location>
    <ligand>
        <name>ATP</name>
        <dbReference type="ChEBI" id="CHEBI:30616"/>
    </ligand>
</feature>
<keyword evidence="5" id="KW-0479">Metal-binding</keyword>
<keyword evidence="10" id="KW-1185">Reference proteome</keyword>
<keyword evidence="5 7" id="KW-0067">ATP-binding</keyword>
<dbReference type="GO" id="GO:0005737">
    <property type="term" value="C:cytoplasm"/>
    <property type="evidence" value="ECO:0007669"/>
    <property type="project" value="UniProtKB-SubCell"/>
</dbReference>
<feature type="binding site" evidence="5">
    <location>
        <begin position="166"/>
        <end position="167"/>
    </location>
    <ligand>
        <name>ATP</name>
        <dbReference type="ChEBI" id="CHEBI:30616"/>
    </ligand>
</feature>
<name>A0A9X2FFW6_9BACT</name>
<feature type="binding site" evidence="5">
    <location>
        <position position="190"/>
    </location>
    <ligand>
        <name>AMP</name>
        <dbReference type="ChEBI" id="CHEBI:456215"/>
    </ligand>
</feature>
<dbReference type="GO" id="GO:0044209">
    <property type="term" value="P:AMP salvage"/>
    <property type="evidence" value="ECO:0007669"/>
    <property type="project" value="UniProtKB-UniRule"/>
</dbReference>
<feature type="binding site" evidence="5">
    <location>
        <position position="59"/>
    </location>
    <ligand>
        <name>AMP</name>
        <dbReference type="ChEBI" id="CHEBI:456215"/>
    </ligand>
</feature>
<dbReference type="Pfam" id="PF00406">
    <property type="entry name" value="ADK"/>
    <property type="match status" value="1"/>
</dbReference>
<dbReference type="Gene3D" id="3.40.50.300">
    <property type="entry name" value="P-loop containing nucleotide triphosphate hydrolases"/>
    <property type="match status" value="1"/>
</dbReference>
<dbReference type="InterPro" id="IPR033690">
    <property type="entry name" value="Adenylat_kinase_CS"/>
</dbReference>
<keyword evidence="4 5" id="KW-0418">Kinase</keyword>
<dbReference type="EMBL" id="JAMXLR010000024">
    <property type="protein sequence ID" value="MCO6043441.1"/>
    <property type="molecule type" value="Genomic_DNA"/>
</dbReference>
<proteinExistence type="inferred from homology"/>
<comment type="subunit">
    <text evidence="5 7">Monomer.</text>
</comment>
<keyword evidence="2 5" id="KW-0545">Nucleotide biosynthesis</keyword>
<feature type="binding site" evidence="5">
    <location>
        <position position="122"/>
    </location>
    <ligand>
        <name>AMP</name>
        <dbReference type="ChEBI" id="CHEBI:456215"/>
    </ligand>
</feature>
<dbReference type="InterPro" id="IPR006259">
    <property type="entry name" value="Adenyl_kin_sub"/>
</dbReference>
<comment type="pathway">
    <text evidence="5">Purine metabolism; AMP biosynthesis via salvage pathway; AMP from ADP: step 1/1.</text>
</comment>
<evidence type="ECO:0000256" key="2">
    <source>
        <dbReference type="ARBA" id="ARBA00022727"/>
    </source>
</evidence>
<evidence type="ECO:0000259" key="8">
    <source>
        <dbReference type="Pfam" id="PF05191"/>
    </source>
</evidence>
<dbReference type="InterPro" id="IPR027417">
    <property type="entry name" value="P-loop_NTPase"/>
</dbReference>
<feature type="binding site" evidence="5">
    <location>
        <position position="64"/>
    </location>
    <ligand>
        <name>AMP</name>
        <dbReference type="ChEBI" id="CHEBI:456215"/>
    </ligand>
</feature>
<evidence type="ECO:0000256" key="7">
    <source>
        <dbReference type="RuleBase" id="RU003331"/>
    </source>
</evidence>
<evidence type="ECO:0000256" key="3">
    <source>
        <dbReference type="ARBA" id="ARBA00022741"/>
    </source>
</evidence>
<accession>A0A9X2FFW6</accession>
<dbReference type="PROSITE" id="PS00113">
    <property type="entry name" value="ADENYLATE_KINASE"/>
    <property type="match status" value="1"/>
</dbReference>
<dbReference type="GO" id="GO:0004017">
    <property type="term" value="F:AMP kinase activity"/>
    <property type="evidence" value="ECO:0007669"/>
    <property type="project" value="UniProtKB-UniRule"/>
</dbReference>
<evidence type="ECO:0000256" key="6">
    <source>
        <dbReference type="RuleBase" id="RU003330"/>
    </source>
</evidence>
<evidence type="ECO:0000256" key="5">
    <source>
        <dbReference type="HAMAP-Rule" id="MF_00235"/>
    </source>
</evidence>
<keyword evidence="5" id="KW-0862">Zinc</keyword>
<comment type="similarity">
    <text evidence="5 6">Belongs to the adenylate kinase family.</text>
</comment>
<dbReference type="NCBIfam" id="TIGR01351">
    <property type="entry name" value="adk"/>
    <property type="match status" value="1"/>
</dbReference>
<organism evidence="9 10">
    <name type="scientific">Aeoliella straminimaris</name>
    <dbReference type="NCBI Taxonomy" id="2954799"/>
    <lineage>
        <taxon>Bacteria</taxon>
        <taxon>Pseudomonadati</taxon>
        <taxon>Planctomycetota</taxon>
        <taxon>Planctomycetia</taxon>
        <taxon>Pirellulales</taxon>
        <taxon>Lacipirellulaceae</taxon>
        <taxon>Aeoliella</taxon>
    </lineage>
</organism>
<dbReference type="HAMAP" id="MF_00235">
    <property type="entry name" value="Adenylate_kinase_Adk"/>
    <property type="match status" value="1"/>
</dbReference>
<gene>
    <name evidence="5" type="primary">adk</name>
    <name evidence="9" type="ORF">NG895_05935</name>
</gene>
<dbReference type="CDD" id="cd01428">
    <property type="entry name" value="ADK"/>
    <property type="match status" value="1"/>
</dbReference>
<dbReference type="SUPFAM" id="SSF52540">
    <property type="entry name" value="P-loop containing nucleoside triphosphate hydrolases"/>
    <property type="match status" value="1"/>
</dbReference>
<reference evidence="9" key="1">
    <citation type="submission" date="2022-06" db="EMBL/GenBank/DDBJ databases">
        <title>Aeoliella straminimaris, a novel planctomycete from sediments.</title>
        <authorList>
            <person name="Vitorino I.R."/>
            <person name="Lage O.M."/>
        </authorList>
    </citation>
    <scope>NUCLEOTIDE SEQUENCE</scope>
    <source>
        <strain evidence="9">ICT_H6.2</strain>
    </source>
</reference>
<evidence type="ECO:0000313" key="10">
    <source>
        <dbReference type="Proteomes" id="UP001155241"/>
    </source>
</evidence>
<feature type="binding site" evidence="5">
    <location>
        <position position="160"/>
    </location>
    <ligand>
        <name>Zn(2+)</name>
        <dbReference type="ChEBI" id="CHEBI:29105"/>
        <note>structural</note>
    </ligand>
</feature>
<protein>
    <recommendedName>
        <fullName evidence="5 7">Adenylate kinase</fullName>
        <shortName evidence="5">AK</shortName>
        <ecNumber evidence="5 7">2.7.4.3</ecNumber>
    </recommendedName>
    <alternativeName>
        <fullName evidence="5">ATP-AMP transphosphorylase</fullName>
    </alternativeName>
    <alternativeName>
        <fullName evidence="5">ATP:AMP phosphotransferase</fullName>
    </alternativeName>
    <alternativeName>
        <fullName evidence="5">Adenylate monophosphate kinase</fullName>
    </alternativeName>
</protein>